<organism evidence="2 3">
    <name type="scientific">Leifsonia tongyongensis</name>
    <dbReference type="NCBI Taxonomy" id="1268043"/>
    <lineage>
        <taxon>Bacteria</taxon>
        <taxon>Bacillati</taxon>
        <taxon>Actinomycetota</taxon>
        <taxon>Actinomycetes</taxon>
        <taxon>Micrococcales</taxon>
        <taxon>Microbacteriaceae</taxon>
        <taxon>Leifsonia</taxon>
    </lineage>
</organism>
<proteinExistence type="predicted"/>
<dbReference type="Proteomes" id="UP000474967">
    <property type="component" value="Unassembled WGS sequence"/>
</dbReference>
<gene>
    <name evidence="2" type="ORF">G3T36_17215</name>
</gene>
<dbReference type="PANTHER" id="PTHR39441:SF1">
    <property type="entry name" value="DUF2252 DOMAIN-CONTAINING PROTEIN"/>
    <property type="match status" value="1"/>
</dbReference>
<keyword evidence="3" id="KW-1185">Reference proteome</keyword>
<dbReference type="AlphaFoldDB" id="A0A6L9Y1R3"/>
<comment type="caution">
    <text evidence="2">The sequence shown here is derived from an EMBL/GenBank/DDBJ whole genome shotgun (WGS) entry which is preliminary data.</text>
</comment>
<dbReference type="Pfam" id="PF10009">
    <property type="entry name" value="DUF2252"/>
    <property type="match status" value="1"/>
</dbReference>
<evidence type="ECO:0000256" key="1">
    <source>
        <dbReference type="SAM" id="MobiDB-lite"/>
    </source>
</evidence>
<reference evidence="2 3" key="1">
    <citation type="journal article" date="2014" name="J. Microbiol.">
        <title>Diaminobutyricibacter tongyongensis gen. nov., sp. nov. and Homoserinibacter gongjuensis gen. nov., sp. nov. belong to the family Microbacteriaceae.</title>
        <authorList>
            <person name="Kim S.J."/>
            <person name="Ahn J.H."/>
            <person name="Weon H.Y."/>
            <person name="Hamada M."/>
            <person name="Suzuki K."/>
            <person name="Kwon S.W."/>
        </authorList>
    </citation>
    <scope>NUCLEOTIDE SEQUENCE [LARGE SCALE GENOMIC DNA]</scope>
    <source>
        <strain evidence="2 3">NBRC 108724</strain>
    </source>
</reference>
<dbReference type="RefSeq" id="WP_163291066.1">
    <property type="nucleotide sequence ID" value="NZ_JAAGWY010000004.1"/>
</dbReference>
<protein>
    <submittedName>
        <fullName evidence="2">DUF2252 domain-containing protein</fullName>
    </submittedName>
</protein>
<dbReference type="InterPro" id="IPR018721">
    <property type="entry name" value="DUF2252"/>
</dbReference>
<evidence type="ECO:0000313" key="3">
    <source>
        <dbReference type="Proteomes" id="UP000474967"/>
    </source>
</evidence>
<dbReference type="EMBL" id="JAAGWY010000004">
    <property type="protein sequence ID" value="NEN07600.1"/>
    <property type="molecule type" value="Genomic_DNA"/>
</dbReference>
<accession>A0A6L9Y1R3</accession>
<dbReference type="PANTHER" id="PTHR39441">
    <property type="entry name" value="DUF2252 DOMAIN-CONTAINING PROTEIN"/>
    <property type="match status" value="1"/>
</dbReference>
<sequence length="469" mass="51414">MTPAPGRLRFEHAHVVSFEERFDDGRSTRSSIPRTSHAEYTPSSDRDPLGILEQQNAVRLEDLVPLRISRMLANPFAFYRGSAAIQAADLRTGVDTNAEIVICGDAHIANFGLFASPQRTMVFDLNDFDEASYGPWEWDLKRMVTSVVIAARHKGYSATDARGAAIASAVAYRDSLRSAMQLDALERFYLTATVSPGSSQFGKKSQKTLDATLRAAQNRTSARVVEKITELQPDGTRVIVENPPTLTHVDARREEEVAEAMRQYARTVQSQVALLLSQYEITDVARRVVGVGSVGTRCFILVLTGPRADPLVLQLKEATASVVQQFGRIPRHALPGVNPRELRSHEGGRVVSNQRILQAVSDPFLGYLNFSGYDFYVRQFRDRNVSFDIDALGREPFTDYVAACGALLARAHAQSPNAAFIAGYIGTSQTLVNAVVDWAFAYADQSLADFEALRAAVAAGRFMAAPAPA</sequence>
<evidence type="ECO:0000313" key="2">
    <source>
        <dbReference type="EMBL" id="NEN07600.1"/>
    </source>
</evidence>
<name>A0A6L9Y1R3_9MICO</name>
<feature type="region of interest" description="Disordered" evidence="1">
    <location>
        <begin position="25"/>
        <end position="46"/>
    </location>
</feature>